<name>A0AAD7AFI2_9AGAR</name>
<organism evidence="1 2">
    <name type="scientific">Mycena albidolilacea</name>
    <dbReference type="NCBI Taxonomy" id="1033008"/>
    <lineage>
        <taxon>Eukaryota</taxon>
        <taxon>Fungi</taxon>
        <taxon>Dikarya</taxon>
        <taxon>Basidiomycota</taxon>
        <taxon>Agaricomycotina</taxon>
        <taxon>Agaricomycetes</taxon>
        <taxon>Agaricomycetidae</taxon>
        <taxon>Agaricales</taxon>
        <taxon>Marasmiineae</taxon>
        <taxon>Mycenaceae</taxon>
        <taxon>Mycena</taxon>
    </lineage>
</organism>
<evidence type="ECO:0000313" key="2">
    <source>
        <dbReference type="Proteomes" id="UP001218218"/>
    </source>
</evidence>
<gene>
    <name evidence="1" type="ORF">DFH08DRAFT_933091</name>
</gene>
<dbReference type="Proteomes" id="UP001218218">
    <property type="component" value="Unassembled WGS sequence"/>
</dbReference>
<protein>
    <submittedName>
        <fullName evidence="1">Uncharacterized protein</fullName>
    </submittedName>
</protein>
<reference evidence="1" key="1">
    <citation type="submission" date="2023-03" db="EMBL/GenBank/DDBJ databases">
        <title>Massive genome expansion in bonnet fungi (Mycena s.s.) driven by repeated elements and novel gene families across ecological guilds.</title>
        <authorList>
            <consortium name="Lawrence Berkeley National Laboratory"/>
            <person name="Harder C.B."/>
            <person name="Miyauchi S."/>
            <person name="Viragh M."/>
            <person name="Kuo A."/>
            <person name="Thoen E."/>
            <person name="Andreopoulos B."/>
            <person name="Lu D."/>
            <person name="Skrede I."/>
            <person name="Drula E."/>
            <person name="Henrissat B."/>
            <person name="Morin E."/>
            <person name="Kohler A."/>
            <person name="Barry K."/>
            <person name="LaButti K."/>
            <person name="Morin E."/>
            <person name="Salamov A."/>
            <person name="Lipzen A."/>
            <person name="Mereny Z."/>
            <person name="Hegedus B."/>
            <person name="Baldrian P."/>
            <person name="Stursova M."/>
            <person name="Weitz H."/>
            <person name="Taylor A."/>
            <person name="Grigoriev I.V."/>
            <person name="Nagy L.G."/>
            <person name="Martin F."/>
            <person name="Kauserud H."/>
        </authorList>
    </citation>
    <scope>NUCLEOTIDE SEQUENCE</scope>
    <source>
        <strain evidence="1">CBHHK002</strain>
    </source>
</reference>
<evidence type="ECO:0000313" key="1">
    <source>
        <dbReference type="EMBL" id="KAJ7357170.1"/>
    </source>
</evidence>
<keyword evidence="2" id="KW-1185">Reference proteome</keyword>
<sequence length="296" mass="32612">MSPRRDSPRDLDVYAPLLRFESGQAVERVTDLEEIPIIPTLLSPHLVRHIEDNPASSVPVSVHSVNKARAPWYSSREQVESPTRLEPSYKLGNSPTLRTAQYTKIWLAWPIKQLGSRRAFHKLPTSFSVGLHRLPPGCYIPCPRGLQADAAQKLILLEEECLSAYSGDPLSKDRSLMRLETPGSGCTTCSGTHATAAAHRCYYRGDDYSSCSIGCYRKRSPWRAVPCPARKALAIQSTGTALATNAGFMPVSVPQLPSTPVPLVVPEACKVPMVPFRDQSKLENRLGEDDANSKIH</sequence>
<comment type="caution">
    <text evidence="1">The sequence shown here is derived from an EMBL/GenBank/DDBJ whole genome shotgun (WGS) entry which is preliminary data.</text>
</comment>
<dbReference type="AlphaFoldDB" id="A0AAD7AFI2"/>
<proteinExistence type="predicted"/>
<dbReference type="EMBL" id="JARIHO010000008">
    <property type="protein sequence ID" value="KAJ7357170.1"/>
    <property type="molecule type" value="Genomic_DNA"/>
</dbReference>
<accession>A0AAD7AFI2</accession>